<dbReference type="InterPro" id="IPR058998">
    <property type="entry name" value="YycE-like_N"/>
</dbReference>
<evidence type="ECO:0008006" key="5">
    <source>
        <dbReference type="Google" id="ProtNLM"/>
    </source>
</evidence>
<proteinExistence type="predicted"/>
<evidence type="ECO:0000259" key="1">
    <source>
        <dbReference type="Pfam" id="PF22658"/>
    </source>
</evidence>
<reference evidence="3 4" key="1">
    <citation type="submission" date="2017-02" db="EMBL/GenBank/DDBJ databases">
        <authorList>
            <person name="Peterson S.W."/>
        </authorList>
    </citation>
    <scope>NUCLEOTIDE SEQUENCE [LARGE SCALE GENOMIC DNA]</scope>
    <source>
        <strain evidence="3 4">DSM 22323</strain>
    </source>
</reference>
<dbReference type="Pfam" id="PF22659">
    <property type="entry name" value="YycE-like_C"/>
    <property type="match status" value="1"/>
</dbReference>
<evidence type="ECO:0000313" key="4">
    <source>
        <dbReference type="Proteomes" id="UP000191112"/>
    </source>
</evidence>
<gene>
    <name evidence="3" type="ORF">SAMN05660477_01430</name>
</gene>
<dbReference type="AlphaFoldDB" id="A0A1T5EHP4"/>
<dbReference type="Pfam" id="PF22658">
    <property type="entry name" value="YycE-like_N"/>
    <property type="match status" value="1"/>
</dbReference>
<dbReference type="CDD" id="cd06587">
    <property type="entry name" value="VOC"/>
    <property type="match status" value="1"/>
</dbReference>
<dbReference type="Gene3D" id="3.10.180.10">
    <property type="entry name" value="2,3-Dihydroxybiphenyl 1,2-Dioxygenase, domain 1"/>
    <property type="match status" value="1"/>
</dbReference>
<evidence type="ECO:0000259" key="2">
    <source>
        <dbReference type="Pfam" id="PF22659"/>
    </source>
</evidence>
<evidence type="ECO:0000313" key="3">
    <source>
        <dbReference type="EMBL" id="SKB83573.1"/>
    </source>
</evidence>
<feature type="domain" description="YycE-like N-terminal" evidence="1">
    <location>
        <begin position="3"/>
        <end position="54"/>
    </location>
</feature>
<accession>A0A1T5EHP4</accession>
<dbReference type="InterPro" id="IPR058997">
    <property type="entry name" value="YycE-like_C"/>
</dbReference>
<dbReference type="EMBL" id="FUYZ01000003">
    <property type="protein sequence ID" value="SKB83573.1"/>
    <property type="molecule type" value="Genomic_DNA"/>
</dbReference>
<feature type="domain" description="YycE-like C-terminal" evidence="2">
    <location>
        <begin position="67"/>
        <end position="119"/>
    </location>
</feature>
<organism evidence="3 4">
    <name type="scientific">Soonwooa buanensis</name>
    <dbReference type="NCBI Taxonomy" id="619805"/>
    <lineage>
        <taxon>Bacteria</taxon>
        <taxon>Pseudomonadati</taxon>
        <taxon>Bacteroidota</taxon>
        <taxon>Flavobacteriia</taxon>
        <taxon>Flavobacteriales</taxon>
        <taxon>Weeksellaceae</taxon>
        <taxon>Chryseobacterium group</taxon>
        <taxon>Soonwooa</taxon>
    </lineage>
</organism>
<dbReference type="Proteomes" id="UP000191112">
    <property type="component" value="Unassembled WGS sequence"/>
</dbReference>
<dbReference type="SUPFAM" id="SSF54593">
    <property type="entry name" value="Glyoxalase/Bleomycin resistance protein/Dihydroxybiphenyl dioxygenase"/>
    <property type="match status" value="1"/>
</dbReference>
<protein>
    <recommendedName>
        <fullName evidence="5">Prolyl endopeptidase</fullName>
    </recommendedName>
</protein>
<dbReference type="STRING" id="619805.SAMN05660477_01430"/>
<name>A0A1T5EHP4_9FLAO</name>
<dbReference type="RefSeq" id="WP_079666676.1">
    <property type="nucleotide sequence ID" value="NZ_FUYZ01000003.1"/>
</dbReference>
<sequence>MIFRVARHTSNIEKLSHFYTSILCFEVLGSFKNHDNYDGVFLGKRNENWHLEFTQSNEASKAVFDDDDILVFYPNSQSEYDQILENLKKHQVPILEPKNPYWKANGICFEDCDRHKIIVSHLKI</sequence>
<dbReference type="InterPro" id="IPR029068">
    <property type="entry name" value="Glyas_Bleomycin-R_OHBP_Dase"/>
</dbReference>
<keyword evidence="4" id="KW-1185">Reference proteome</keyword>
<dbReference type="OrthoDB" id="8018325at2"/>